<proteinExistence type="predicted"/>
<organism evidence="1">
    <name type="scientific">Tanacetum cinerariifolium</name>
    <name type="common">Dalmatian daisy</name>
    <name type="synonym">Chrysanthemum cinerariifolium</name>
    <dbReference type="NCBI Taxonomy" id="118510"/>
    <lineage>
        <taxon>Eukaryota</taxon>
        <taxon>Viridiplantae</taxon>
        <taxon>Streptophyta</taxon>
        <taxon>Embryophyta</taxon>
        <taxon>Tracheophyta</taxon>
        <taxon>Spermatophyta</taxon>
        <taxon>Magnoliopsida</taxon>
        <taxon>eudicotyledons</taxon>
        <taxon>Gunneridae</taxon>
        <taxon>Pentapetalae</taxon>
        <taxon>asterids</taxon>
        <taxon>campanulids</taxon>
        <taxon>Asterales</taxon>
        <taxon>Asteraceae</taxon>
        <taxon>Asteroideae</taxon>
        <taxon>Anthemideae</taxon>
        <taxon>Anthemidinae</taxon>
        <taxon>Tanacetum</taxon>
    </lineage>
</organism>
<reference evidence="1" key="1">
    <citation type="journal article" date="2019" name="Sci. Rep.">
        <title>Draft genome of Tanacetum cinerariifolium, the natural source of mosquito coil.</title>
        <authorList>
            <person name="Yamashiro T."/>
            <person name="Shiraishi A."/>
            <person name="Satake H."/>
            <person name="Nakayama K."/>
        </authorList>
    </citation>
    <scope>NUCLEOTIDE SEQUENCE</scope>
</reference>
<dbReference type="EMBL" id="BKCJ011075086">
    <property type="protein sequence ID" value="GFC80442.1"/>
    <property type="molecule type" value="Genomic_DNA"/>
</dbReference>
<feature type="non-terminal residue" evidence="1">
    <location>
        <position position="124"/>
    </location>
</feature>
<comment type="caution">
    <text evidence="1">The sequence shown here is derived from an EMBL/GenBank/DDBJ whole genome shotgun (WGS) entry which is preliminary data.</text>
</comment>
<name>A0A699R8W2_TANCI</name>
<evidence type="ECO:0000313" key="1">
    <source>
        <dbReference type="EMBL" id="GFC80442.1"/>
    </source>
</evidence>
<protein>
    <submittedName>
        <fullName evidence="1">Uncharacterized protein</fullName>
    </submittedName>
</protein>
<gene>
    <name evidence="1" type="ORF">Tci_852412</name>
</gene>
<dbReference type="AlphaFoldDB" id="A0A699R8W2"/>
<sequence length="124" mass="14586">EVDWLELMAKIATNSALSKQLLGDDVNEDNMNEQLGMLLMRKRRELAEQYQVKPMNKTQQQDFMRDFVKNQSAAVYNQGWTMKQKFLGAIDNLYQREEPDTFALLLWGDFYVLFQSLDDEDAHD</sequence>
<feature type="non-terminal residue" evidence="1">
    <location>
        <position position="1"/>
    </location>
</feature>
<accession>A0A699R8W2</accession>